<accession>A0A1J0MG10</accession>
<evidence type="ECO:0000313" key="2">
    <source>
        <dbReference type="EMBL" id="APD20141.1"/>
    </source>
</evidence>
<protein>
    <submittedName>
        <fullName evidence="2">Uncharacterized protein</fullName>
    </submittedName>
</protein>
<reference evidence="2 3" key="1">
    <citation type="submission" date="2016-11" db="EMBL/GenBank/DDBJ databases">
        <title>Complete genome of the first virulent bacteriophage infecting the opportunist pathogen Serratia rubidaea.</title>
        <authorList>
            <person name="Xing S."/>
            <person name="Ma T."/>
            <person name="Zhang X."/>
            <person name="Huang Y."/>
            <person name="Mi Z."/>
            <person name="Sun Q."/>
            <person name="An X."/>
            <person name="Fan H."/>
            <person name="Wu S."/>
            <person name="Lin W."/>
            <person name="Tong Y."/>
        </authorList>
    </citation>
    <scope>NUCLEOTIDE SEQUENCE [LARGE SCALE GENOMIC DNA]</scope>
</reference>
<reference evidence="1 4" key="2">
    <citation type="journal article" date="2017" name="Arch. Virol.">
        <title>First complete genome sequence of a virulent bacteriophage infecting the opportunistic pathogen Serratia rubidaea.</title>
        <authorList>
            <person name="Xing S."/>
            <person name="Ma T."/>
            <person name="Zhang X."/>
            <person name="Huang Y."/>
            <person name="Mi Z."/>
            <person name="Sun Q."/>
            <person name="An X."/>
            <person name="Fan H."/>
            <person name="Wu S."/>
            <person name="Wei L."/>
            <person name="Tong Y."/>
        </authorList>
    </citation>
    <scope>NUCLEOTIDE SEQUENCE [LARGE SCALE GENOMIC DNA]</scope>
</reference>
<evidence type="ECO:0000313" key="3">
    <source>
        <dbReference type="Proteomes" id="UP000230444"/>
    </source>
</evidence>
<dbReference type="RefSeq" id="YP_009616034.1">
    <property type="nucleotide sequence ID" value="NC_042047.1"/>
</dbReference>
<evidence type="ECO:0000313" key="1">
    <source>
        <dbReference type="EMBL" id="ANM47233.1"/>
    </source>
</evidence>
<organism evidence="2 3">
    <name type="scientific">Serratia phage vB_Sru_IME250</name>
    <dbReference type="NCBI Taxonomy" id="1852640"/>
    <lineage>
        <taxon>Viruses</taxon>
        <taxon>Duplodnaviria</taxon>
        <taxon>Heunggongvirae</taxon>
        <taxon>Uroviricota</taxon>
        <taxon>Caudoviricetes</taxon>
        <taxon>Pantevenvirales</taxon>
        <taxon>Ackermannviridae</taxon>
        <taxon>Taipeivirus</taxon>
        <taxon>Taipeivirus IME250</taxon>
    </lineage>
</organism>
<keyword evidence="4" id="KW-1185">Reference proteome</keyword>
<proteinExistence type="predicted"/>
<dbReference type="GeneID" id="40092515"/>
<dbReference type="EMBL" id="KY073123">
    <property type="protein sequence ID" value="APD20141.1"/>
    <property type="molecule type" value="Genomic_DNA"/>
</dbReference>
<evidence type="ECO:0000313" key="4">
    <source>
        <dbReference type="Proteomes" id="UP000231470"/>
    </source>
</evidence>
<sequence>MSSNIQLTLSSLIPAFRSNLENLRIARDRLQNLAIQLGYVEAPTTDKDDGAEPTNLIEAYDDVGRETNYIIRSIGEYIDFIENATGSAYHPNCGDEHL</sequence>
<name>A0A1J0MG10_9CAUD</name>
<dbReference type="Proteomes" id="UP000231470">
    <property type="component" value="Segment"/>
</dbReference>
<dbReference type="Proteomes" id="UP000230444">
    <property type="component" value="Segment"/>
</dbReference>
<dbReference type="KEGG" id="vg:40092515"/>
<dbReference type="EMBL" id="KX147096">
    <property type="protein sequence ID" value="ANM47233.1"/>
    <property type="molecule type" value="Genomic_DNA"/>
</dbReference>